<proteinExistence type="predicted"/>
<dbReference type="AlphaFoldDB" id="D0MIB1"/>
<dbReference type="InterPro" id="IPR008840">
    <property type="entry name" value="Sipho_Gp157"/>
</dbReference>
<organism evidence="2 3">
    <name type="scientific">Rhodothermus marinus (strain ATCC 43812 / DSM 4252 / R-10)</name>
    <name type="common">Rhodothermus obamensis</name>
    <dbReference type="NCBI Taxonomy" id="518766"/>
    <lineage>
        <taxon>Bacteria</taxon>
        <taxon>Pseudomonadati</taxon>
        <taxon>Rhodothermota</taxon>
        <taxon>Rhodothermia</taxon>
        <taxon>Rhodothermales</taxon>
        <taxon>Rhodothermaceae</taxon>
        <taxon>Rhodothermus</taxon>
    </lineage>
</organism>
<evidence type="ECO:0008006" key="4">
    <source>
        <dbReference type="Google" id="ProtNLM"/>
    </source>
</evidence>
<evidence type="ECO:0000313" key="3">
    <source>
        <dbReference type="Proteomes" id="UP000002221"/>
    </source>
</evidence>
<reference evidence="2 3" key="1">
    <citation type="journal article" date="2009" name="Stand. Genomic Sci.">
        <title>Complete genome sequence of Rhodothermus marinus type strain (R-10).</title>
        <authorList>
            <person name="Nolan M."/>
            <person name="Tindall B.J."/>
            <person name="Pomrenke H."/>
            <person name="Lapidus A."/>
            <person name="Copeland A."/>
            <person name="Glavina Del Rio T."/>
            <person name="Lucas S."/>
            <person name="Chen F."/>
            <person name="Tice H."/>
            <person name="Cheng J.F."/>
            <person name="Saunders E."/>
            <person name="Han C."/>
            <person name="Bruce D."/>
            <person name="Goodwin L."/>
            <person name="Chain P."/>
            <person name="Pitluck S."/>
            <person name="Ovchinikova G."/>
            <person name="Pati A."/>
            <person name="Ivanova N."/>
            <person name="Mavromatis K."/>
            <person name="Chen A."/>
            <person name="Palaniappan K."/>
            <person name="Land M."/>
            <person name="Hauser L."/>
            <person name="Chang Y.J."/>
            <person name="Jeffries C.D."/>
            <person name="Brettin T."/>
            <person name="Goker M."/>
            <person name="Bristow J."/>
            <person name="Eisen J.A."/>
            <person name="Markowitz V."/>
            <person name="Hugenholtz P."/>
            <person name="Kyrpides N.C."/>
            <person name="Klenk H.P."/>
            <person name="Detter J.C."/>
        </authorList>
    </citation>
    <scope>NUCLEOTIDE SEQUENCE [LARGE SCALE GENOMIC DNA]</scope>
    <source>
        <strain evidence="3">ATCC 43812 / DSM 4252 / R-10</strain>
    </source>
</reference>
<dbReference type="HOGENOM" id="CLU_122745_0_0_10"/>
<accession>D0MIB1</accession>
<dbReference type="Proteomes" id="UP000002221">
    <property type="component" value="Chromosome"/>
</dbReference>
<evidence type="ECO:0000313" key="2">
    <source>
        <dbReference type="EMBL" id="ACY48219.1"/>
    </source>
</evidence>
<dbReference type="eggNOG" id="ENOG5033FH5">
    <property type="taxonomic scope" value="Bacteria"/>
</dbReference>
<dbReference type="RefSeq" id="WP_012843831.1">
    <property type="nucleotide sequence ID" value="NC_013501.1"/>
</dbReference>
<keyword evidence="3" id="KW-1185">Reference proteome</keyword>
<gene>
    <name evidence="2" type="ordered locus">Rmar_1329</name>
</gene>
<evidence type="ECO:0000256" key="1">
    <source>
        <dbReference type="SAM" id="Coils"/>
    </source>
</evidence>
<dbReference type="KEGG" id="rmr:Rmar_1329"/>
<keyword evidence="1" id="KW-0175">Coiled coil</keyword>
<protein>
    <recommendedName>
        <fullName evidence="4">Siphovirus Gp157 family protein</fullName>
    </recommendedName>
</protein>
<feature type="coiled-coil region" evidence="1">
    <location>
        <begin position="40"/>
        <end position="102"/>
    </location>
</feature>
<dbReference type="Pfam" id="PF05565">
    <property type="entry name" value="Sipho_Gp157"/>
    <property type="match status" value="1"/>
</dbReference>
<name>D0MIB1_RHOM4</name>
<dbReference type="EMBL" id="CP001807">
    <property type="protein sequence ID" value="ACY48219.1"/>
    <property type="molecule type" value="Genomic_DNA"/>
</dbReference>
<sequence length="169" mass="19905">MPTLLEITDELLHLLDQLEAAETLDEETARLVDAYLLDVEQALEDKIDRYVALMRELELRAKARREEAERLLARARRDEERLAFLRERLIAALRRLERMKLETRRYRVSVYQSGQPPVELRVPVEALPDELVRIERKPNLRAIRQALEEGRIGEDIAVLGERKWTLRIS</sequence>